<keyword evidence="4" id="KW-0393">Immunoglobulin domain</keyword>
<feature type="domain" description="Ig-like" evidence="7">
    <location>
        <begin position="153"/>
        <end position="238"/>
    </location>
</feature>
<evidence type="ECO:0000259" key="7">
    <source>
        <dbReference type="PROSITE" id="PS50835"/>
    </source>
</evidence>
<evidence type="ECO:0000256" key="5">
    <source>
        <dbReference type="SAM" id="Phobius"/>
    </source>
</evidence>
<evidence type="ECO:0000313" key="9">
    <source>
        <dbReference type="Proteomes" id="UP000593571"/>
    </source>
</evidence>
<gene>
    <name evidence="8" type="ORF">HJG63_017617</name>
</gene>
<dbReference type="FunFam" id="2.60.40.10:FF:000295">
    <property type="entry name" value="Tyrosine-protein phosphatase non-receptor type substrate 1"/>
    <property type="match status" value="1"/>
</dbReference>
<feature type="transmembrane region" description="Helical" evidence="5">
    <location>
        <begin position="287"/>
        <end position="314"/>
    </location>
</feature>
<dbReference type="InterPro" id="IPR013106">
    <property type="entry name" value="Ig_V-set"/>
</dbReference>
<dbReference type="InterPro" id="IPR036179">
    <property type="entry name" value="Ig-like_dom_sf"/>
</dbReference>
<keyword evidence="5" id="KW-0812">Transmembrane</keyword>
<keyword evidence="2" id="KW-1015">Disulfide bond</keyword>
<dbReference type="InterPro" id="IPR003598">
    <property type="entry name" value="Ig_sub2"/>
</dbReference>
<dbReference type="Gene3D" id="2.60.40.10">
    <property type="entry name" value="Immunoglobulins"/>
    <property type="match status" value="2"/>
</dbReference>
<evidence type="ECO:0000256" key="2">
    <source>
        <dbReference type="ARBA" id="ARBA00023157"/>
    </source>
</evidence>
<dbReference type="Pfam" id="PF07686">
    <property type="entry name" value="V-set"/>
    <property type="match status" value="2"/>
</dbReference>
<name>A0A7J8DL99_ROUAE</name>
<evidence type="ECO:0000313" key="8">
    <source>
        <dbReference type="EMBL" id="KAF6423759.1"/>
    </source>
</evidence>
<dbReference type="SMART" id="SM00409">
    <property type="entry name" value="IG"/>
    <property type="match status" value="2"/>
</dbReference>
<feature type="domain" description="Ig-like" evidence="7">
    <location>
        <begin position="12"/>
        <end position="123"/>
    </location>
</feature>
<keyword evidence="1 6" id="KW-0732">Signal</keyword>
<dbReference type="PROSITE" id="PS50835">
    <property type="entry name" value="IG_LIKE"/>
    <property type="match status" value="2"/>
</dbReference>
<reference evidence="8 9" key="1">
    <citation type="journal article" date="2020" name="Nature">
        <title>Six reference-quality genomes reveal evolution of bat adaptations.</title>
        <authorList>
            <person name="Jebb D."/>
            <person name="Huang Z."/>
            <person name="Pippel M."/>
            <person name="Hughes G.M."/>
            <person name="Lavrichenko K."/>
            <person name="Devanna P."/>
            <person name="Winkler S."/>
            <person name="Jermiin L.S."/>
            <person name="Skirmuntt E.C."/>
            <person name="Katzourakis A."/>
            <person name="Burkitt-Gray L."/>
            <person name="Ray D.A."/>
            <person name="Sullivan K.A.M."/>
            <person name="Roscito J.G."/>
            <person name="Kirilenko B.M."/>
            <person name="Davalos L.M."/>
            <person name="Corthals A.P."/>
            <person name="Power M.L."/>
            <person name="Jones G."/>
            <person name="Ransome R.D."/>
            <person name="Dechmann D.K.N."/>
            <person name="Locatelli A.G."/>
            <person name="Puechmaille S.J."/>
            <person name="Fedrigo O."/>
            <person name="Jarvis E.D."/>
            <person name="Hiller M."/>
            <person name="Vernes S.C."/>
            <person name="Myers E.W."/>
            <person name="Teeling E.C."/>
        </authorList>
    </citation>
    <scope>NUCLEOTIDE SEQUENCE [LARGE SCALE GENOMIC DNA]</scope>
    <source>
        <strain evidence="8">MRouAeg1</strain>
        <tissue evidence="8">Muscle</tissue>
    </source>
</reference>
<protein>
    <submittedName>
        <fullName evidence="8">Signal regulatory protein beta 2</fullName>
    </submittedName>
</protein>
<evidence type="ECO:0000256" key="6">
    <source>
        <dbReference type="SAM" id="SignalP"/>
    </source>
</evidence>
<keyword evidence="9" id="KW-1185">Reference proteome</keyword>
<dbReference type="SUPFAM" id="SSF48726">
    <property type="entry name" value="Immunoglobulin"/>
    <property type="match status" value="2"/>
</dbReference>
<dbReference type="SMART" id="SM00408">
    <property type="entry name" value="IGc2"/>
    <property type="match status" value="2"/>
</dbReference>
<feature type="signal peptide" evidence="6">
    <location>
        <begin position="1"/>
        <end position="28"/>
    </location>
</feature>
<keyword evidence="5" id="KW-1133">Transmembrane helix</keyword>
<dbReference type="InterPro" id="IPR003599">
    <property type="entry name" value="Ig_sub"/>
</dbReference>
<accession>A0A7J8DL99</accession>
<feature type="chain" id="PRO_5029601828" evidence="6">
    <location>
        <begin position="29"/>
        <end position="340"/>
    </location>
</feature>
<evidence type="ECO:0000256" key="3">
    <source>
        <dbReference type="ARBA" id="ARBA00023180"/>
    </source>
</evidence>
<evidence type="ECO:0000256" key="4">
    <source>
        <dbReference type="ARBA" id="ARBA00023319"/>
    </source>
</evidence>
<keyword evidence="3" id="KW-0325">Glycoprotein</keyword>
<organism evidence="8 9">
    <name type="scientific">Rousettus aegyptiacus</name>
    <name type="common">Egyptian fruit bat</name>
    <name type="synonym">Pteropus aegyptiacus</name>
    <dbReference type="NCBI Taxonomy" id="9407"/>
    <lineage>
        <taxon>Eukaryota</taxon>
        <taxon>Metazoa</taxon>
        <taxon>Chordata</taxon>
        <taxon>Craniata</taxon>
        <taxon>Vertebrata</taxon>
        <taxon>Euteleostomi</taxon>
        <taxon>Mammalia</taxon>
        <taxon>Eutheria</taxon>
        <taxon>Laurasiatheria</taxon>
        <taxon>Chiroptera</taxon>
        <taxon>Yinpterochiroptera</taxon>
        <taxon>Pteropodoidea</taxon>
        <taxon>Pteropodidae</taxon>
        <taxon>Rousettinae</taxon>
        <taxon>Rousettus</taxon>
    </lineage>
</organism>
<dbReference type="EMBL" id="JACASE010000012">
    <property type="protein sequence ID" value="KAF6423759.1"/>
    <property type="molecule type" value="Genomic_DNA"/>
</dbReference>
<dbReference type="PANTHER" id="PTHR19971">
    <property type="entry name" value="SIGNAL-REGULATORY PROTEIN BETA"/>
    <property type="match status" value="1"/>
</dbReference>
<dbReference type="AlphaFoldDB" id="A0A7J8DL99"/>
<dbReference type="InterPro" id="IPR051755">
    <property type="entry name" value="Ig-like_CS_Receptor"/>
</dbReference>
<dbReference type="Proteomes" id="UP000593571">
    <property type="component" value="Unassembled WGS sequence"/>
</dbReference>
<comment type="caution">
    <text evidence="8">The sequence shown here is derived from an EMBL/GenBank/DDBJ whole genome shotgun (WGS) entry which is preliminary data.</text>
</comment>
<sequence>MPTPLCLACSPPYFQLLALLLVLSGASASSDRSESQVLQPEGPMLVAEGETLLLRCTVISTCIDAMVKWIKVSNQDQQEIYNFNHNFFPGVTPLIQRTLEPLSCDYSIYIHNVTKGQAGIYRCVRFDGLSEHSEMQLDKGTSVHVKKAGDLEPNLWILQPQELVLATPGDTVFLNCTVLGDGPSGPIRWFRGTGMSREAIYNFEGISQPNVTAVQVSNSDFSILLQGVSTESAGTYYCVKFQRKPNRQYLSGQGTRLRVRAKPTSPLQTQETEVINHHITRTSPSGLFNVLTIIVLGLKAVTLAALLLALATFWRSPCKKTSKTQTQQSCTYLSMGHGTW</sequence>
<dbReference type="InterPro" id="IPR013783">
    <property type="entry name" value="Ig-like_fold"/>
</dbReference>
<proteinExistence type="predicted"/>
<dbReference type="InterPro" id="IPR007110">
    <property type="entry name" value="Ig-like_dom"/>
</dbReference>
<keyword evidence="5" id="KW-0472">Membrane</keyword>
<evidence type="ECO:0000256" key="1">
    <source>
        <dbReference type="ARBA" id="ARBA00022729"/>
    </source>
</evidence>